<feature type="signal peptide" evidence="1">
    <location>
        <begin position="1"/>
        <end position="21"/>
    </location>
</feature>
<dbReference type="EMBL" id="CAMXCT010003391">
    <property type="protein sequence ID" value="CAI4004220.1"/>
    <property type="molecule type" value="Genomic_DNA"/>
</dbReference>
<organism evidence="2">
    <name type="scientific">Cladocopium goreaui</name>
    <dbReference type="NCBI Taxonomy" id="2562237"/>
    <lineage>
        <taxon>Eukaryota</taxon>
        <taxon>Sar</taxon>
        <taxon>Alveolata</taxon>
        <taxon>Dinophyceae</taxon>
        <taxon>Suessiales</taxon>
        <taxon>Symbiodiniaceae</taxon>
        <taxon>Cladocopium</taxon>
    </lineage>
</organism>
<proteinExistence type="predicted"/>
<reference evidence="3 4" key="2">
    <citation type="submission" date="2024-05" db="EMBL/GenBank/DDBJ databases">
        <authorList>
            <person name="Chen Y."/>
            <person name="Shah S."/>
            <person name="Dougan E. K."/>
            <person name="Thang M."/>
            <person name="Chan C."/>
        </authorList>
    </citation>
    <scope>NUCLEOTIDE SEQUENCE [LARGE SCALE GENOMIC DNA]</scope>
</reference>
<accession>A0A9P1D6N2</accession>
<sequence length="64" mass="6727">MKLISCSHIFLIFYAVDSVGSSETIEVRPPNQTGSSGAPQLLDEAGKGFNVMGEAGLSSHVECI</sequence>
<dbReference type="Proteomes" id="UP001152797">
    <property type="component" value="Unassembled WGS sequence"/>
</dbReference>
<keyword evidence="4" id="KW-1185">Reference proteome</keyword>
<gene>
    <name evidence="2" type="ORF">C1SCF055_LOCUS30027</name>
</gene>
<keyword evidence="1" id="KW-0732">Signal</keyword>
<protein>
    <submittedName>
        <fullName evidence="2">Uncharacterized protein</fullName>
    </submittedName>
</protein>
<dbReference type="EMBL" id="CAMXCT030003391">
    <property type="protein sequence ID" value="CAL4791532.1"/>
    <property type="molecule type" value="Genomic_DNA"/>
</dbReference>
<feature type="chain" id="PRO_5043271232" evidence="1">
    <location>
        <begin position="22"/>
        <end position="64"/>
    </location>
</feature>
<name>A0A9P1D6N2_9DINO</name>
<evidence type="ECO:0000313" key="2">
    <source>
        <dbReference type="EMBL" id="CAI4004220.1"/>
    </source>
</evidence>
<dbReference type="AlphaFoldDB" id="A0A9P1D6N2"/>
<evidence type="ECO:0000313" key="3">
    <source>
        <dbReference type="EMBL" id="CAL4791532.1"/>
    </source>
</evidence>
<dbReference type="EMBL" id="CAMXCT020003391">
    <property type="protein sequence ID" value="CAL1157595.1"/>
    <property type="molecule type" value="Genomic_DNA"/>
</dbReference>
<evidence type="ECO:0000313" key="4">
    <source>
        <dbReference type="Proteomes" id="UP001152797"/>
    </source>
</evidence>
<comment type="caution">
    <text evidence="2">The sequence shown here is derived from an EMBL/GenBank/DDBJ whole genome shotgun (WGS) entry which is preliminary data.</text>
</comment>
<evidence type="ECO:0000256" key="1">
    <source>
        <dbReference type="SAM" id="SignalP"/>
    </source>
</evidence>
<reference evidence="2" key="1">
    <citation type="submission" date="2022-10" db="EMBL/GenBank/DDBJ databases">
        <authorList>
            <person name="Chen Y."/>
            <person name="Dougan E. K."/>
            <person name="Chan C."/>
            <person name="Rhodes N."/>
            <person name="Thang M."/>
        </authorList>
    </citation>
    <scope>NUCLEOTIDE SEQUENCE</scope>
</reference>